<organism evidence="2 3">
    <name type="scientific">Inhella inkyongensis</name>
    <dbReference type="NCBI Taxonomy" id="392593"/>
    <lineage>
        <taxon>Bacteria</taxon>
        <taxon>Pseudomonadati</taxon>
        <taxon>Pseudomonadota</taxon>
        <taxon>Betaproteobacteria</taxon>
        <taxon>Burkholderiales</taxon>
        <taxon>Sphaerotilaceae</taxon>
        <taxon>Inhella</taxon>
    </lineage>
</organism>
<keyword evidence="3" id="KW-1185">Reference proteome</keyword>
<feature type="signal peptide" evidence="1">
    <location>
        <begin position="1"/>
        <end position="19"/>
    </location>
</feature>
<dbReference type="RefSeq" id="WP_138856068.1">
    <property type="nucleotide sequence ID" value="NZ_CP040709.1"/>
</dbReference>
<gene>
    <name evidence="2" type="ORF">HNQ51_001546</name>
</gene>
<comment type="caution">
    <text evidence="2">The sequence shown here is derived from an EMBL/GenBank/DDBJ whole genome shotgun (WGS) entry which is preliminary data.</text>
</comment>
<reference evidence="2 3" key="1">
    <citation type="submission" date="2020-08" db="EMBL/GenBank/DDBJ databases">
        <title>Genomic Encyclopedia of Type Strains, Phase IV (KMG-IV): sequencing the most valuable type-strain genomes for metagenomic binning, comparative biology and taxonomic classification.</title>
        <authorList>
            <person name="Goeker M."/>
        </authorList>
    </citation>
    <scope>NUCLEOTIDE SEQUENCE [LARGE SCALE GENOMIC DNA]</scope>
    <source>
        <strain evidence="2 3">DSM 23958</strain>
    </source>
</reference>
<dbReference type="Proteomes" id="UP000554837">
    <property type="component" value="Unassembled WGS sequence"/>
</dbReference>
<protein>
    <recommendedName>
        <fullName evidence="4">DUF2782 domain-containing protein</fullName>
    </recommendedName>
</protein>
<evidence type="ECO:0008006" key="4">
    <source>
        <dbReference type="Google" id="ProtNLM"/>
    </source>
</evidence>
<keyword evidence="1" id="KW-0732">Signal</keyword>
<dbReference type="AlphaFoldDB" id="A0A840S3V7"/>
<evidence type="ECO:0000256" key="1">
    <source>
        <dbReference type="SAM" id="SignalP"/>
    </source>
</evidence>
<name>A0A840S3V7_9BURK</name>
<evidence type="ECO:0000313" key="2">
    <source>
        <dbReference type="EMBL" id="MBB5204232.1"/>
    </source>
</evidence>
<dbReference type="EMBL" id="JACHHO010000002">
    <property type="protein sequence ID" value="MBB5204232.1"/>
    <property type="molecule type" value="Genomic_DNA"/>
</dbReference>
<feature type="chain" id="PRO_5032715689" description="DUF2782 domain-containing protein" evidence="1">
    <location>
        <begin position="20"/>
        <end position="130"/>
    </location>
</feature>
<evidence type="ECO:0000313" key="3">
    <source>
        <dbReference type="Proteomes" id="UP000554837"/>
    </source>
</evidence>
<proteinExistence type="predicted"/>
<sequence>MTLFLRCAALLLAAQPVLAAPSNDTAPPPPRLPELAASAAVPAVAPDAASSSAAFAPELKRRRLAPSDSAKVRISEDDLVRVEEHLNIRGQVVRIVVYPKDGSRPYEMDPPRLDGEKAEGGARRWRIGSF</sequence>
<accession>A0A840S3V7</accession>